<evidence type="ECO:0000313" key="2">
    <source>
        <dbReference type="Proteomes" id="UP001341840"/>
    </source>
</evidence>
<evidence type="ECO:0000313" key="1">
    <source>
        <dbReference type="EMBL" id="MED6204183.1"/>
    </source>
</evidence>
<proteinExistence type="predicted"/>
<reference evidence="1 2" key="1">
    <citation type="journal article" date="2023" name="Plants (Basel)">
        <title>Bridging the Gap: Combining Genomics and Transcriptomics Approaches to Understand Stylosanthes scabra, an Orphan Legume from the Brazilian Caatinga.</title>
        <authorList>
            <person name="Ferreira-Neto J.R.C."/>
            <person name="da Silva M.D."/>
            <person name="Binneck E."/>
            <person name="de Melo N.F."/>
            <person name="da Silva R.H."/>
            <person name="de Melo A.L.T.M."/>
            <person name="Pandolfi V."/>
            <person name="Bustamante F.O."/>
            <person name="Brasileiro-Vidal A.C."/>
            <person name="Benko-Iseppon A.M."/>
        </authorList>
    </citation>
    <scope>NUCLEOTIDE SEQUENCE [LARGE SCALE GENOMIC DNA]</scope>
    <source>
        <tissue evidence="1">Leaves</tissue>
    </source>
</reference>
<sequence>VVKVKNDGPFVLGCWMARRESRVCIELGVQEVEWMELSCEIVMRRFLSRRNRFEGIQSLNLISIRLGVESTRVSEGTRGLDAQPTATADHREYASSGSVGLGYDNRPGELTVVCRNRHASCAFVLHRLGVPTCFSGTGSSLESWRSIPSDFSSLVSPRVQVFRCGCVEN</sequence>
<gene>
    <name evidence="1" type="ORF">PIB30_006939</name>
</gene>
<organism evidence="1 2">
    <name type="scientific">Stylosanthes scabra</name>
    <dbReference type="NCBI Taxonomy" id="79078"/>
    <lineage>
        <taxon>Eukaryota</taxon>
        <taxon>Viridiplantae</taxon>
        <taxon>Streptophyta</taxon>
        <taxon>Embryophyta</taxon>
        <taxon>Tracheophyta</taxon>
        <taxon>Spermatophyta</taxon>
        <taxon>Magnoliopsida</taxon>
        <taxon>eudicotyledons</taxon>
        <taxon>Gunneridae</taxon>
        <taxon>Pentapetalae</taxon>
        <taxon>rosids</taxon>
        <taxon>fabids</taxon>
        <taxon>Fabales</taxon>
        <taxon>Fabaceae</taxon>
        <taxon>Papilionoideae</taxon>
        <taxon>50 kb inversion clade</taxon>
        <taxon>dalbergioids sensu lato</taxon>
        <taxon>Dalbergieae</taxon>
        <taxon>Pterocarpus clade</taxon>
        <taxon>Stylosanthes</taxon>
    </lineage>
</organism>
<accession>A0ABU6Y631</accession>
<dbReference type="Proteomes" id="UP001341840">
    <property type="component" value="Unassembled WGS sequence"/>
</dbReference>
<protein>
    <submittedName>
        <fullName evidence="1">Uncharacterized protein</fullName>
    </submittedName>
</protein>
<name>A0ABU6Y631_9FABA</name>
<feature type="non-terminal residue" evidence="1">
    <location>
        <position position="1"/>
    </location>
</feature>
<dbReference type="EMBL" id="JASCZI010241670">
    <property type="protein sequence ID" value="MED6204183.1"/>
    <property type="molecule type" value="Genomic_DNA"/>
</dbReference>
<keyword evidence="2" id="KW-1185">Reference proteome</keyword>
<comment type="caution">
    <text evidence="1">The sequence shown here is derived from an EMBL/GenBank/DDBJ whole genome shotgun (WGS) entry which is preliminary data.</text>
</comment>